<dbReference type="EMBL" id="QWET01000001">
    <property type="protein sequence ID" value="RIH67279.1"/>
    <property type="molecule type" value="Genomic_DNA"/>
</dbReference>
<organism evidence="1 2">
    <name type="scientific">Mariniphaga sediminis</name>
    <dbReference type="NCBI Taxonomy" id="1628158"/>
    <lineage>
        <taxon>Bacteria</taxon>
        <taxon>Pseudomonadati</taxon>
        <taxon>Bacteroidota</taxon>
        <taxon>Bacteroidia</taxon>
        <taxon>Marinilabiliales</taxon>
        <taxon>Prolixibacteraceae</taxon>
        <taxon>Mariniphaga</taxon>
    </lineage>
</organism>
<reference evidence="1 2" key="1">
    <citation type="journal article" date="2015" name="Int. J. Syst. Evol. Microbiol.">
        <title>Mariniphaga sediminis sp. nov., isolated from coastal sediment.</title>
        <authorList>
            <person name="Wang F.Q."/>
            <person name="Shen Q.Y."/>
            <person name="Chen G.J."/>
            <person name="Du Z.J."/>
        </authorList>
    </citation>
    <scope>NUCLEOTIDE SEQUENCE [LARGE SCALE GENOMIC DNA]</scope>
    <source>
        <strain evidence="1 2">SY21</strain>
    </source>
</reference>
<name>A0A399D6Q1_9BACT</name>
<keyword evidence="2" id="KW-1185">Reference proteome</keyword>
<protein>
    <submittedName>
        <fullName evidence="1">Uncharacterized protein</fullName>
    </submittedName>
</protein>
<evidence type="ECO:0000313" key="2">
    <source>
        <dbReference type="Proteomes" id="UP000266441"/>
    </source>
</evidence>
<gene>
    <name evidence="1" type="ORF">D1164_02330</name>
</gene>
<comment type="caution">
    <text evidence="1">The sequence shown here is derived from an EMBL/GenBank/DDBJ whole genome shotgun (WGS) entry which is preliminary data.</text>
</comment>
<evidence type="ECO:0000313" key="1">
    <source>
        <dbReference type="EMBL" id="RIH67279.1"/>
    </source>
</evidence>
<proteinExistence type="predicted"/>
<sequence>MLIYKKLTGAKLGIATVKNKRKQNRICRFYGCCVKQSGKGEGRPSDVWIEWVFYFPNSCVGLSAKLIPHLVNETFFGTFIFAVQPILRMADADVTLRRMR</sequence>
<dbReference type="AlphaFoldDB" id="A0A399D6Q1"/>
<dbReference type="Proteomes" id="UP000266441">
    <property type="component" value="Unassembled WGS sequence"/>
</dbReference>
<accession>A0A399D6Q1</accession>